<name>A0AAW7IAG1_9GAMM</name>
<gene>
    <name evidence="1" type="ORF">OB959_15390</name>
</gene>
<evidence type="ECO:0008006" key="3">
    <source>
        <dbReference type="Google" id="ProtNLM"/>
    </source>
</evidence>
<accession>A0AAW7IAG1</accession>
<dbReference type="AlphaFoldDB" id="A0AAW7IAG1"/>
<evidence type="ECO:0000313" key="1">
    <source>
        <dbReference type="EMBL" id="MDM5141158.1"/>
    </source>
</evidence>
<evidence type="ECO:0000313" key="2">
    <source>
        <dbReference type="Proteomes" id="UP001168216"/>
    </source>
</evidence>
<organism evidence="1 2">
    <name type="scientific">Aeromonas bestiarum</name>
    <dbReference type="NCBI Taxonomy" id="105751"/>
    <lineage>
        <taxon>Bacteria</taxon>
        <taxon>Pseudomonadati</taxon>
        <taxon>Pseudomonadota</taxon>
        <taxon>Gammaproteobacteria</taxon>
        <taxon>Aeromonadales</taxon>
        <taxon>Aeromonadaceae</taxon>
        <taxon>Aeromonas</taxon>
    </lineage>
</organism>
<comment type="caution">
    <text evidence="1">The sequence shown here is derived from an EMBL/GenBank/DDBJ whole genome shotgun (WGS) entry which is preliminary data.</text>
</comment>
<dbReference type="RefSeq" id="WP_290022395.1">
    <property type="nucleotide sequence ID" value="NZ_JAOPLV010000007.1"/>
</dbReference>
<sequence>MHHAIECQHFSSPYLQVGGRKRTPVGQLLRITRGAALLRLGQHELLLTAGNSFWLCADALAAFSPLAGCHHDLLTCSLRVAQPAQAGWLQPTPLLDALFDSLAQWQRPRDWQGAYGHRLQVMLDELQACPLSQHADQPLQGAWRALISQQAGSDAAWQACLSQRGITDPGLAADTLSAQWQLLQAVRLLKSGSKRAQVVSKLGYRDEEALAQACQRWLGASLDAQQAA</sequence>
<proteinExistence type="predicted"/>
<dbReference type="EMBL" id="JAOPLV010000007">
    <property type="protein sequence ID" value="MDM5141158.1"/>
    <property type="molecule type" value="Genomic_DNA"/>
</dbReference>
<reference evidence="1" key="1">
    <citation type="submission" date="2023-08" db="EMBL/GenBank/DDBJ databases">
        <title>WGS of Aeromonas isolates.</title>
        <authorList>
            <person name="Lee H."/>
        </authorList>
    </citation>
    <scope>NUCLEOTIDE SEQUENCE</scope>
    <source>
        <strain evidence="1">SL22</strain>
    </source>
</reference>
<protein>
    <recommendedName>
        <fullName evidence="3">AraC family transcriptional regulator</fullName>
    </recommendedName>
</protein>
<dbReference type="Proteomes" id="UP001168216">
    <property type="component" value="Unassembled WGS sequence"/>
</dbReference>